<evidence type="ECO:0000313" key="3">
    <source>
        <dbReference type="Proteomes" id="UP000076502"/>
    </source>
</evidence>
<feature type="transmembrane region" description="Helical" evidence="1">
    <location>
        <begin position="83"/>
        <end position="104"/>
    </location>
</feature>
<evidence type="ECO:0000313" key="2">
    <source>
        <dbReference type="EMBL" id="KZC08980.1"/>
    </source>
</evidence>
<keyword evidence="1" id="KW-0812">Transmembrane</keyword>
<gene>
    <name evidence="2" type="ORF">WN55_11443</name>
</gene>
<dbReference type="EMBL" id="KQ434864">
    <property type="protein sequence ID" value="KZC08980.1"/>
    <property type="molecule type" value="Genomic_DNA"/>
</dbReference>
<organism evidence="2 3">
    <name type="scientific">Dufourea novaeangliae</name>
    <name type="common">Sweat bee</name>
    <dbReference type="NCBI Taxonomy" id="178035"/>
    <lineage>
        <taxon>Eukaryota</taxon>
        <taxon>Metazoa</taxon>
        <taxon>Ecdysozoa</taxon>
        <taxon>Arthropoda</taxon>
        <taxon>Hexapoda</taxon>
        <taxon>Insecta</taxon>
        <taxon>Pterygota</taxon>
        <taxon>Neoptera</taxon>
        <taxon>Endopterygota</taxon>
        <taxon>Hymenoptera</taxon>
        <taxon>Apocrita</taxon>
        <taxon>Aculeata</taxon>
        <taxon>Apoidea</taxon>
        <taxon>Anthophila</taxon>
        <taxon>Halictidae</taxon>
        <taxon>Rophitinae</taxon>
        <taxon>Dufourea</taxon>
    </lineage>
</organism>
<sequence length="114" mass="12742">MLDNDFYFSHLNASWNKTEKTSPNARCSWSGTTIYQSTDDSNNEVSQKKALAISIIIRIGSAAIVNMNMDIGGPKARRAQPKNSISVIFTVVDATNSLCLIYYYTVTIYSSERF</sequence>
<keyword evidence="1" id="KW-1133">Transmembrane helix</keyword>
<reference evidence="2 3" key="1">
    <citation type="submission" date="2015-07" db="EMBL/GenBank/DDBJ databases">
        <title>The genome of Dufourea novaeangliae.</title>
        <authorList>
            <person name="Pan H."/>
            <person name="Kapheim K."/>
        </authorList>
    </citation>
    <scope>NUCLEOTIDE SEQUENCE [LARGE SCALE GENOMIC DNA]</scope>
    <source>
        <strain evidence="2">0120121106</strain>
        <tissue evidence="2">Whole body</tissue>
    </source>
</reference>
<name>A0A154PCQ3_DUFNO</name>
<keyword evidence="3" id="KW-1185">Reference proteome</keyword>
<proteinExistence type="predicted"/>
<evidence type="ECO:0000256" key="1">
    <source>
        <dbReference type="SAM" id="Phobius"/>
    </source>
</evidence>
<dbReference type="Proteomes" id="UP000076502">
    <property type="component" value="Unassembled WGS sequence"/>
</dbReference>
<accession>A0A154PCQ3</accession>
<dbReference type="AlphaFoldDB" id="A0A154PCQ3"/>
<protein>
    <submittedName>
        <fullName evidence="2">Uncharacterized protein</fullName>
    </submittedName>
</protein>
<keyword evidence="1" id="KW-0472">Membrane</keyword>